<dbReference type="Gene3D" id="3.40.190.10">
    <property type="entry name" value="Periplasmic binding protein-like II"/>
    <property type="match status" value="1"/>
</dbReference>
<dbReference type="Proteomes" id="UP000626026">
    <property type="component" value="Unassembled WGS sequence"/>
</dbReference>
<dbReference type="EMBL" id="JACTVA010000001">
    <property type="protein sequence ID" value="MBC9205206.1"/>
    <property type="molecule type" value="Genomic_DNA"/>
</dbReference>
<dbReference type="Gene3D" id="3.40.190.150">
    <property type="entry name" value="Bordetella uptake gene, domain 1"/>
    <property type="match status" value="1"/>
</dbReference>
<dbReference type="PANTHER" id="PTHR42928">
    <property type="entry name" value="TRICARBOXYLATE-BINDING PROTEIN"/>
    <property type="match status" value="1"/>
</dbReference>
<accession>A0ABR7RF53</accession>
<protein>
    <submittedName>
        <fullName evidence="3">Tripartite tricarboxylate transporter substrate binding protein</fullName>
    </submittedName>
</protein>
<keyword evidence="2" id="KW-0732">Signal</keyword>
<dbReference type="InterPro" id="IPR005064">
    <property type="entry name" value="BUG"/>
</dbReference>
<dbReference type="InterPro" id="IPR006311">
    <property type="entry name" value="TAT_signal"/>
</dbReference>
<proteinExistence type="inferred from homology"/>
<dbReference type="Pfam" id="PF03401">
    <property type="entry name" value="TctC"/>
    <property type="match status" value="1"/>
</dbReference>
<name>A0ABR7RF53_9PROT</name>
<dbReference type="PANTHER" id="PTHR42928:SF5">
    <property type="entry name" value="BLR1237 PROTEIN"/>
    <property type="match status" value="1"/>
</dbReference>
<organism evidence="3 4">
    <name type="scientific">Teichococcus aerophilus</name>
    <dbReference type="NCBI Taxonomy" id="1224513"/>
    <lineage>
        <taxon>Bacteria</taxon>
        <taxon>Pseudomonadati</taxon>
        <taxon>Pseudomonadota</taxon>
        <taxon>Alphaproteobacteria</taxon>
        <taxon>Acetobacterales</taxon>
        <taxon>Roseomonadaceae</taxon>
        <taxon>Roseomonas</taxon>
    </lineage>
</organism>
<dbReference type="SUPFAM" id="SSF53850">
    <property type="entry name" value="Periplasmic binding protein-like II"/>
    <property type="match status" value="1"/>
</dbReference>
<dbReference type="RefSeq" id="WP_187782392.1">
    <property type="nucleotide sequence ID" value="NZ_JACTVA010000001.1"/>
</dbReference>
<dbReference type="InterPro" id="IPR042100">
    <property type="entry name" value="Bug_dom1"/>
</dbReference>
<dbReference type="PIRSF" id="PIRSF017082">
    <property type="entry name" value="YflP"/>
    <property type="match status" value="1"/>
</dbReference>
<evidence type="ECO:0000256" key="1">
    <source>
        <dbReference type="ARBA" id="ARBA00006987"/>
    </source>
</evidence>
<reference evidence="3 4" key="1">
    <citation type="journal article" date="2013" name="Int. J. Syst. Evol. Microbiol.">
        <title>Roseomonas aerophila sp. nov., isolated from air.</title>
        <authorList>
            <person name="Kim S.J."/>
            <person name="Weon H.Y."/>
            <person name="Ahn J.H."/>
            <person name="Hong S.B."/>
            <person name="Seok S.J."/>
            <person name="Whang K.S."/>
            <person name="Kwon S.W."/>
        </authorList>
    </citation>
    <scope>NUCLEOTIDE SEQUENCE [LARGE SCALE GENOMIC DNA]</scope>
    <source>
        <strain evidence="3 4">NBRC 108923</strain>
    </source>
</reference>
<evidence type="ECO:0000256" key="2">
    <source>
        <dbReference type="SAM" id="SignalP"/>
    </source>
</evidence>
<comment type="similarity">
    <text evidence="1">Belongs to the UPF0065 (bug) family.</text>
</comment>
<gene>
    <name evidence="3" type="ORF">IBL26_00045</name>
</gene>
<evidence type="ECO:0000313" key="3">
    <source>
        <dbReference type="EMBL" id="MBC9205206.1"/>
    </source>
</evidence>
<sequence length="330" mass="34859">MRMNRRAFSRAMMLGLGSAALPLAATRGALAQGFPDRPLRLVVPYPPGGSTDPVARLLASEMQALLGQAMIVENRSGAAGAIGTENVARAAPDGYSLLLHTTAIATEPSLKSNLPYKLMTDLQPLTEAVRGSYLLVTNPRLPATDVAGLIAYGRANPGKLLYGSAGTGSSGHLIGAMFAQQAGIEATHVPYRGGGPAVTALLANEIQFVFDTVQTSRPLVLDGQLRGLAVTGDERSPLLPQVPTARESGLPEFTVDYWLGIFAPARTPDPVVQRIAAAFRDALALPNVRERLAGLGLTPVGSTPEAFTKTVQEDMDSWRTVIQRAKITLD</sequence>
<feature type="chain" id="PRO_5046814745" evidence="2">
    <location>
        <begin position="32"/>
        <end position="330"/>
    </location>
</feature>
<evidence type="ECO:0000313" key="4">
    <source>
        <dbReference type="Proteomes" id="UP000626026"/>
    </source>
</evidence>
<keyword evidence="4" id="KW-1185">Reference proteome</keyword>
<feature type="signal peptide" evidence="2">
    <location>
        <begin position="1"/>
        <end position="31"/>
    </location>
</feature>
<dbReference type="CDD" id="cd13578">
    <property type="entry name" value="PBP2_Bug27"/>
    <property type="match status" value="1"/>
</dbReference>
<comment type="caution">
    <text evidence="3">The sequence shown here is derived from an EMBL/GenBank/DDBJ whole genome shotgun (WGS) entry which is preliminary data.</text>
</comment>
<dbReference type="PROSITE" id="PS51318">
    <property type="entry name" value="TAT"/>
    <property type="match status" value="1"/>
</dbReference>